<protein>
    <submittedName>
        <fullName evidence="2">Uncharacterized protein</fullName>
    </submittedName>
</protein>
<evidence type="ECO:0000256" key="1">
    <source>
        <dbReference type="SAM" id="MobiDB-lite"/>
    </source>
</evidence>
<feature type="non-terminal residue" evidence="2">
    <location>
        <position position="1"/>
    </location>
</feature>
<evidence type="ECO:0000313" key="2">
    <source>
        <dbReference type="EMBL" id="EFO12440.1"/>
    </source>
</evidence>
<proteinExistence type="predicted"/>
<feature type="compositionally biased region" description="Polar residues" evidence="1">
    <location>
        <begin position="20"/>
        <end position="32"/>
    </location>
</feature>
<feature type="region of interest" description="Disordered" evidence="1">
    <location>
        <begin position="16"/>
        <end position="52"/>
    </location>
</feature>
<dbReference type="RefSeq" id="XP_003151629.1">
    <property type="nucleotide sequence ID" value="XM_003151581.1"/>
</dbReference>
<dbReference type="EMBL" id="JH716061">
    <property type="protein sequence ID" value="EFO12440.1"/>
    <property type="molecule type" value="Genomic_DNA"/>
</dbReference>
<organism evidence="2">
    <name type="scientific">Loa loa</name>
    <name type="common">Eye worm</name>
    <name type="synonym">Filaria loa</name>
    <dbReference type="NCBI Taxonomy" id="7209"/>
    <lineage>
        <taxon>Eukaryota</taxon>
        <taxon>Metazoa</taxon>
        <taxon>Ecdysozoa</taxon>
        <taxon>Nematoda</taxon>
        <taxon>Chromadorea</taxon>
        <taxon>Rhabditida</taxon>
        <taxon>Spirurina</taxon>
        <taxon>Spiruromorpha</taxon>
        <taxon>Filarioidea</taxon>
        <taxon>Onchocercidae</taxon>
        <taxon>Loa</taxon>
    </lineage>
</organism>
<dbReference type="KEGG" id="loa:LOAG_16093"/>
<gene>
    <name evidence="2" type="ORF">LOAG_16093</name>
</gene>
<dbReference type="CTD" id="9953589"/>
<dbReference type="InParanoid" id="A0A1S0TE99"/>
<sequence>SDESLSLQKVTIVKADENEQNLNRNHSSFTSKNKCKQHERPIKNNNSSDNEKHQMVLHNSSNENIIIQPAAKNGVLLFLEICKIVQFKNKSGFSKSLKQLFLDFLTAHRPTSTAKNLLSLFINY</sequence>
<name>A0A1S0TE99_LOALO</name>
<dbReference type="AlphaFoldDB" id="A0A1S0TE99"/>
<dbReference type="GeneID" id="9953589"/>
<reference evidence="2" key="1">
    <citation type="submission" date="2012-04" db="EMBL/GenBank/DDBJ databases">
        <title>The Genome Sequence of Loa loa.</title>
        <authorList>
            <consortium name="The Broad Institute Genome Sequencing Platform"/>
            <consortium name="Broad Institute Genome Sequencing Center for Infectious Disease"/>
            <person name="Nutman T.B."/>
            <person name="Fink D.L."/>
            <person name="Russ C."/>
            <person name="Young S."/>
            <person name="Zeng Q."/>
            <person name="Gargeya S."/>
            <person name="Alvarado L."/>
            <person name="Berlin A."/>
            <person name="Chapman S.B."/>
            <person name="Chen Z."/>
            <person name="Freedman E."/>
            <person name="Gellesch M."/>
            <person name="Goldberg J."/>
            <person name="Griggs A."/>
            <person name="Gujja S."/>
            <person name="Heilman E.R."/>
            <person name="Heiman D."/>
            <person name="Howarth C."/>
            <person name="Mehta T."/>
            <person name="Neiman D."/>
            <person name="Pearson M."/>
            <person name="Roberts A."/>
            <person name="Saif S."/>
            <person name="Shea T."/>
            <person name="Shenoy N."/>
            <person name="Sisk P."/>
            <person name="Stolte C."/>
            <person name="Sykes S."/>
            <person name="White J."/>
            <person name="Yandava C."/>
            <person name="Haas B."/>
            <person name="Henn M.R."/>
            <person name="Nusbaum C."/>
            <person name="Birren B."/>
        </authorList>
    </citation>
    <scope>NUCLEOTIDE SEQUENCE [LARGE SCALE GENOMIC DNA]</scope>
</reference>
<accession>A0A1S0TE99</accession>